<dbReference type="GO" id="GO:0005634">
    <property type="term" value="C:nucleus"/>
    <property type="evidence" value="ECO:0007669"/>
    <property type="project" value="TreeGrafter"/>
</dbReference>
<evidence type="ECO:0000313" key="1">
    <source>
        <dbReference type="EMBL" id="KAF9609695.1"/>
    </source>
</evidence>
<dbReference type="OrthoDB" id="1706481at2759"/>
<name>A0A835HZA3_9MAGN</name>
<dbReference type="PANTHER" id="PTHR12302">
    <property type="entry name" value="EBNA2 BINDING PROTEIN P100"/>
    <property type="match status" value="1"/>
</dbReference>
<dbReference type="EMBL" id="JADFTS010000004">
    <property type="protein sequence ID" value="KAF9609695.1"/>
    <property type="molecule type" value="Genomic_DNA"/>
</dbReference>
<organism evidence="1 2">
    <name type="scientific">Coptis chinensis</name>
    <dbReference type="NCBI Taxonomy" id="261450"/>
    <lineage>
        <taxon>Eukaryota</taxon>
        <taxon>Viridiplantae</taxon>
        <taxon>Streptophyta</taxon>
        <taxon>Embryophyta</taxon>
        <taxon>Tracheophyta</taxon>
        <taxon>Spermatophyta</taxon>
        <taxon>Magnoliopsida</taxon>
        <taxon>Ranunculales</taxon>
        <taxon>Ranunculaceae</taxon>
        <taxon>Coptidoideae</taxon>
        <taxon>Coptis</taxon>
    </lineage>
</organism>
<proteinExistence type="predicted"/>
<dbReference type="PANTHER" id="PTHR12302:SF2">
    <property type="entry name" value="STAPHYLOCOCCAL NUCLEASE DOMAIN-CONTAINING PROTEIN 1"/>
    <property type="match status" value="1"/>
</dbReference>
<dbReference type="AlphaFoldDB" id="A0A835HZA3"/>
<dbReference type="GO" id="GO:0004518">
    <property type="term" value="F:nuclease activity"/>
    <property type="evidence" value="ECO:0007669"/>
    <property type="project" value="TreeGrafter"/>
</dbReference>
<dbReference type="GO" id="GO:0006402">
    <property type="term" value="P:mRNA catabolic process"/>
    <property type="evidence" value="ECO:0007669"/>
    <property type="project" value="TreeGrafter"/>
</dbReference>
<dbReference type="GO" id="GO:0005829">
    <property type="term" value="C:cytosol"/>
    <property type="evidence" value="ECO:0007669"/>
    <property type="project" value="TreeGrafter"/>
</dbReference>
<dbReference type="Proteomes" id="UP000631114">
    <property type="component" value="Unassembled WGS sequence"/>
</dbReference>
<evidence type="ECO:0000313" key="2">
    <source>
        <dbReference type="Proteomes" id="UP000631114"/>
    </source>
</evidence>
<gene>
    <name evidence="1" type="ORF">IFM89_017894</name>
</gene>
<dbReference type="GO" id="GO:0003723">
    <property type="term" value="F:RNA binding"/>
    <property type="evidence" value="ECO:0007669"/>
    <property type="project" value="TreeGrafter"/>
</dbReference>
<sequence length="178" mass="19691">MMEEEARRNLKTAELQAKKDRLKYWTNYIPPTTNSKAIHDQNFIGKVVEVVSGGASLLPMIAPYGSPLAKGVLADTPYRPPEKSSMGDVPNCTGLADSRVMDFGYVFLVSPSKVEANESTPRSISDQAAKHQVETFLVVVSRGFGAVIRHRDFDERSNYYDALLAICKTFEASIELSD</sequence>
<keyword evidence="2" id="KW-1185">Reference proteome</keyword>
<protein>
    <submittedName>
        <fullName evidence="1">Uncharacterized protein</fullName>
    </submittedName>
</protein>
<accession>A0A835HZA3</accession>
<comment type="caution">
    <text evidence="1">The sequence shown here is derived from an EMBL/GenBank/DDBJ whole genome shotgun (WGS) entry which is preliminary data.</text>
</comment>
<reference evidence="1 2" key="1">
    <citation type="submission" date="2020-10" db="EMBL/GenBank/DDBJ databases">
        <title>The Coptis chinensis genome and diversification of protoberbering-type alkaloids.</title>
        <authorList>
            <person name="Wang B."/>
            <person name="Shu S."/>
            <person name="Song C."/>
            <person name="Liu Y."/>
        </authorList>
    </citation>
    <scope>NUCLEOTIDE SEQUENCE [LARGE SCALE GENOMIC DNA]</scope>
    <source>
        <strain evidence="1">HL-2020</strain>
        <tissue evidence="1">Leaf</tissue>
    </source>
</reference>